<evidence type="ECO:0000313" key="2">
    <source>
        <dbReference type="Proteomes" id="UP000184423"/>
    </source>
</evidence>
<dbReference type="AlphaFoldDB" id="A0A1M4YHM5"/>
<accession>A0A1M4YHM5</accession>
<evidence type="ECO:0000313" key="1">
    <source>
        <dbReference type="EMBL" id="SHF05305.1"/>
    </source>
</evidence>
<gene>
    <name evidence="1" type="ORF">SAMN02746091_01665</name>
</gene>
<keyword evidence="2" id="KW-1185">Reference proteome</keyword>
<dbReference type="Pfam" id="PF09484">
    <property type="entry name" value="Cas_TM1802"/>
    <property type="match status" value="1"/>
</dbReference>
<protein>
    <submittedName>
        <fullName evidence="1">CRISPR-associated protein Csh1</fullName>
    </submittedName>
</protein>
<organism evidence="1 2">
    <name type="scientific">Caloramator proteoclasticus DSM 10124</name>
    <dbReference type="NCBI Taxonomy" id="1121262"/>
    <lineage>
        <taxon>Bacteria</taxon>
        <taxon>Bacillati</taxon>
        <taxon>Bacillota</taxon>
        <taxon>Clostridia</taxon>
        <taxon>Eubacteriales</taxon>
        <taxon>Clostridiaceae</taxon>
        <taxon>Caloramator</taxon>
    </lineage>
</organism>
<dbReference type="InterPro" id="IPR013389">
    <property type="entry name" value="CRISPR-assoc_prot_Cas8b"/>
</dbReference>
<dbReference type="Proteomes" id="UP000184423">
    <property type="component" value="Unassembled WGS sequence"/>
</dbReference>
<name>A0A1M4YHM5_9CLOT</name>
<dbReference type="NCBIfam" id="TIGR02556">
    <property type="entry name" value="cas_TM1802"/>
    <property type="match status" value="1"/>
</dbReference>
<dbReference type="NCBIfam" id="TIGR02591">
    <property type="entry name" value="cas_Csh1"/>
    <property type="match status" value="1"/>
</dbReference>
<dbReference type="EMBL" id="FQVG01000031">
    <property type="protein sequence ID" value="SHF05305.1"/>
    <property type="molecule type" value="Genomic_DNA"/>
</dbReference>
<dbReference type="CDD" id="cd09730">
    <property type="entry name" value="Cas8a1_I-A"/>
    <property type="match status" value="1"/>
</dbReference>
<sequence length="643" mass="74658">MIEGIIQLGQAALKERGLLDNIIKELEPEVKGKVRYVFKLNFDTQDLKIDIDVNEEMSSDTAYKYCFVGSADGANSPQWYASSSSLGYFLNQTIYNLNSIDLGEFLNSKMKYILENFYIDLQDEDLKRFRYAIDLKKLGLYIDVKAKYQEHIKEGKKGSKFSDALTKEIEEYIKNKYDMKLKDFGIFVLCIDGIPLTDYDEYKKAVIESKKPKTSSKSKGENSVCHLCGGSENVSDDLTKTKIKFYTTNLSNFASELNKNKYKRNLQLCENCLNSLLAGETYLMNNLNTRLAKFNVYILPHFIYGDVINIKDLDFVKDKIKNSFDTLKNLESIDDLREDIDMSLSLENSNHYFLLNFIFYTKNQASTKVQRFIKDVNPSIFKRLAGAIKTSSGELNNFIPDIKFNLNTIYSMVPIRESKGEATEYRNILNIYDAILSTRHLDRQKLINDFCRAAQIIFRRQGDSSFKEYNISFYQRVETYINKTLIFTKVLEKIGCLKEGEGMDVRELSLKDDLKKYIETMKYDEQRTALFLLGYLIGEIGNAQRKRLGDKKPILNKINFNGIDKQKLMRLSTDVFNKLNQEKANDKPLRVYNEGVYYEFKRLIDKNLSNWSLNKNENLYYILSGYSYASVKPFLKEDDVNEQ</sequence>
<dbReference type="InterPro" id="IPR013420">
    <property type="entry name" value="CRISPR-assoc_prot_Cas8b/Csh1_C"/>
</dbReference>
<dbReference type="RefSeq" id="WP_073248980.1">
    <property type="nucleotide sequence ID" value="NZ_FQVG01000031.1"/>
</dbReference>
<proteinExistence type="predicted"/>
<reference evidence="2" key="1">
    <citation type="submission" date="2016-11" db="EMBL/GenBank/DDBJ databases">
        <authorList>
            <person name="Varghese N."/>
            <person name="Submissions S."/>
        </authorList>
    </citation>
    <scope>NUCLEOTIDE SEQUENCE [LARGE SCALE GENOMIC DNA]</scope>
    <source>
        <strain evidence="2">DSM 10124</strain>
    </source>
</reference>